<keyword evidence="1" id="KW-0378">Hydrolase</keyword>
<protein>
    <submittedName>
        <fullName evidence="1">Alpha/beta hydrolase</fullName>
    </submittedName>
</protein>
<feature type="non-terminal residue" evidence="1">
    <location>
        <position position="1"/>
    </location>
</feature>
<reference evidence="1 2" key="1">
    <citation type="submission" date="2020-04" db="EMBL/GenBank/DDBJ databases">
        <authorList>
            <person name="Liu S."/>
        </authorList>
    </citation>
    <scope>NUCLEOTIDE SEQUENCE [LARGE SCALE GENOMIC DNA]</scope>
    <source>
        <strain evidence="1 2">CGMCC 1.15091</strain>
    </source>
</reference>
<dbReference type="EMBL" id="JAAZSR010000135">
    <property type="protein sequence ID" value="NKX50847.1"/>
    <property type="molecule type" value="Genomic_DNA"/>
</dbReference>
<evidence type="ECO:0000313" key="1">
    <source>
        <dbReference type="EMBL" id="NKX50847.1"/>
    </source>
</evidence>
<evidence type="ECO:0000313" key="2">
    <source>
        <dbReference type="Proteomes" id="UP000523795"/>
    </source>
</evidence>
<dbReference type="InterPro" id="IPR029058">
    <property type="entry name" value="AB_hydrolase_fold"/>
</dbReference>
<keyword evidence="2" id="KW-1185">Reference proteome</keyword>
<proteinExistence type="predicted"/>
<organism evidence="1 2">
    <name type="scientific">Arthrobacter deserti</name>
    <dbReference type="NCBI Taxonomy" id="1742687"/>
    <lineage>
        <taxon>Bacteria</taxon>
        <taxon>Bacillati</taxon>
        <taxon>Actinomycetota</taxon>
        <taxon>Actinomycetes</taxon>
        <taxon>Micrococcales</taxon>
        <taxon>Micrococcaceae</taxon>
        <taxon>Arthrobacter</taxon>
    </lineage>
</organism>
<dbReference type="Gene3D" id="3.40.50.1820">
    <property type="entry name" value="alpha/beta hydrolase"/>
    <property type="match status" value="1"/>
</dbReference>
<gene>
    <name evidence="1" type="ORF">HER39_09765</name>
</gene>
<sequence>QDVYFAGVSLAGALALQLGLDYPQLFSGLGVICSGAKIGEARAWQDRAGTVRSAGTPVMVAGSAQRWFAPGFIEKNAEAASRLLHTLQDADRFAYAHACEALAGFDVRGRLGEIATPVIAIAGGADEVCPPPFAEAVASGVQRGKAAVVASAAHQAPAEAPEETAGLLRSFFLARWAGRPHHPPSKEFRL</sequence>
<dbReference type="GO" id="GO:0016787">
    <property type="term" value="F:hydrolase activity"/>
    <property type="evidence" value="ECO:0007669"/>
    <property type="project" value="UniProtKB-KW"/>
</dbReference>
<name>A0ABX1JNG4_9MICC</name>
<dbReference type="SUPFAM" id="SSF53474">
    <property type="entry name" value="alpha/beta-Hydrolases"/>
    <property type="match status" value="1"/>
</dbReference>
<dbReference type="Proteomes" id="UP000523795">
    <property type="component" value="Unassembled WGS sequence"/>
</dbReference>
<comment type="caution">
    <text evidence="1">The sequence shown here is derived from an EMBL/GenBank/DDBJ whole genome shotgun (WGS) entry which is preliminary data.</text>
</comment>
<accession>A0ABX1JNG4</accession>